<dbReference type="OrthoDB" id="127598at2759"/>
<organism evidence="1 2">
    <name type="scientific">Phytophthora megakarya</name>
    <dbReference type="NCBI Taxonomy" id="4795"/>
    <lineage>
        <taxon>Eukaryota</taxon>
        <taxon>Sar</taxon>
        <taxon>Stramenopiles</taxon>
        <taxon>Oomycota</taxon>
        <taxon>Peronosporomycetes</taxon>
        <taxon>Peronosporales</taxon>
        <taxon>Peronosporaceae</taxon>
        <taxon>Phytophthora</taxon>
    </lineage>
</organism>
<sequence>MCGKHQFSAFVDDSTVFFARSAQVPRVLKIGRRFGQLSGLHMQPSKNKFIFLNAGNTPFEWYGILVLQPGDTATYLGYEVGNWTKCVRSIKRRFLRLRNPPQLRRDYTWKVAAPQEVIGSTEDSEATITLVQQVNGIYWTVGQHRIAKRDAISLATYPGE</sequence>
<comment type="caution">
    <text evidence="1">The sequence shown here is derived from an EMBL/GenBank/DDBJ whole genome shotgun (WGS) entry which is preliminary data.</text>
</comment>
<accession>A0A225X275</accession>
<dbReference type="EMBL" id="NBNE01000032">
    <property type="protein sequence ID" value="OWZ24026.1"/>
    <property type="molecule type" value="Genomic_DNA"/>
</dbReference>
<proteinExistence type="predicted"/>
<keyword evidence="2" id="KW-1185">Reference proteome</keyword>
<dbReference type="AlphaFoldDB" id="A0A225X275"/>
<protein>
    <submittedName>
        <fullName evidence="1">RxLR effector protein</fullName>
    </submittedName>
</protein>
<evidence type="ECO:0000313" key="2">
    <source>
        <dbReference type="Proteomes" id="UP000198211"/>
    </source>
</evidence>
<gene>
    <name evidence="1" type="ORF">PHMEG_0001009</name>
</gene>
<evidence type="ECO:0000313" key="1">
    <source>
        <dbReference type="EMBL" id="OWZ24026.1"/>
    </source>
</evidence>
<reference evidence="2" key="1">
    <citation type="submission" date="2017-03" db="EMBL/GenBank/DDBJ databases">
        <title>Phytopthora megakarya and P. palmivora, two closely related causual agents of cacao black pod achieved similar genome size and gene model numbers by different mechanisms.</title>
        <authorList>
            <person name="Ali S."/>
            <person name="Shao J."/>
            <person name="Larry D.J."/>
            <person name="Kronmiller B."/>
            <person name="Shen D."/>
            <person name="Strem M.D."/>
            <person name="Melnick R.L."/>
            <person name="Guiltinan M.J."/>
            <person name="Tyler B.M."/>
            <person name="Meinhardt L.W."/>
            <person name="Bailey B.A."/>
        </authorList>
    </citation>
    <scope>NUCLEOTIDE SEQUENCE [LARGE SCALE GENOMIC DNA]</scope>
    <source>
        <strain evidence="2">zdho120</strain>
    </source>
</reference>
<dbReference type="Proteomes" id="UP000198211">
    <property type="component" value="Unassembled WGS sequence"/>
</dbReference>
<name>A0A225X275_9STRA</name>